<feature type="region of interest" description="Disordered" evidence="1">
    <location>
        <begin position="1"/>
        <end position="33"/>
    </location>
</feature>
<accession>A0A1G9I7Z0</accession>
<feature type="transmembrane region" description="Helical" evidence="2">
    <location>
        <begin position="154"/>
        <end position="171"/>
    </location>
</feature>
<dbReference type="STRING" id="380244.SAMN05216298_3086"/>
<reference evidence="4" key="1">
    <citation type="submission" date="2016-10" db="EMBL/GenBank/DDBJ databases">
        <authorList>
            <person name="Varghese N."/>
            <person name="Submissions S."/>
        </authorList>
    </citation>
    <scope>NUCLEOTIDE SEQUENCE [LARGE SCALE GENOMIC DNA]</scope>
    <source>
        <strain evidence="4">CGMCC 4.3147</strain>
    </source>
</reference>
<evidence type="ECO:0000313" key="3">
    <source>
        <dbReference type="EMBL" id="SDL21348.1"/>
    </source>
</evidence>
<keyword evidence="2" id="KW-1133">Transmembrane helix</keyword>
<feature type="transmembrane region" description="Helical" evidence="2">
    <location>
        <begin position="70"/>
        <end position="93"/>
    </location>
</feature>
<gene>
    <name evidence="3" type="ORF">SAMN05216298_3086</name>
</gene>
<keyword evidence="3" id="KW-0418">Kinase</keyword>
<evidence type="ECO:0000256" key="2">
    <source>
        <dbReference type="SAM" id="Phobius"/>
    </source>
</evidence>
<dbReference type="EMBL" id="FNGF01000004">
    <property type="protein sequence ID" value="SDL21348.1"/>
    <property type="molecule type" value="Genomic_DNA"/>
</dbReference>
<dbReference type="GO" id="GO:0016301">
    <property type="term" value="F:kinase activity"/>
    <property type="evidence" value="ECO:0007669"/>
    <property type="project" value="UniProtKB-KW"/>
</dbReference>
<evidence type="ECO:0000313" key="4">
    <source>
        <dbReference type="Proteomes" id="UP000198662"/>
    </source>
</evidence>
<keyword evidence="3" id="KW-0808">Transferase</keyword>
<keyword evidence="2" id="KW-0812">Transmembrane</keyword>
<dbReference type="InterPro" id="IPR036890">
    <property type="entry name" value="HATPase_C_sf"/>
</dbReference>
<proteinExistence type="predicted"/>
<protein>
    <submittedName>
        <fullName evidence="3">Signal transduction histidine kinase</fullName>
    </submittedName>
</protein>
<feature type="transmembrane region" description="Helical" evidence="2">
    <location>
        <begin position="183"/>
        <end position="205"/>
    </location>
</feature>
<name>A0A1G9I7Z0_9ACTN</name>
<feature type="transmembrane region" description="Helical" evidence="2">
    <location>
        <begin position="128"/>
        <end position="147"/>
    </location>
</feature>
<keyword evidence="4" id="KW-1185">Reference proteome</keyword>
<evidence type="ECO:0000256" key="1">
    <source>
        <dbReference type="SAM" id="MobiDB-lite"/>
    </source>
</evidence>
<dbReference type="AlphaFoldDB" id="A0A1G9I7Z0"/>
<feature type="transmembrane region" description="Helical" evidence="2">
    <location>
        <begin position="105"/>
        <end position="122"/>
    </location>
</feature>
<dbReference type="Proteomes" id="UP000198662">
    <property type="component" value="Unassembled WGS sequence"/>
</dbReference>
<organism evidence="3 4">
    <name type="scientific">Glycomyces sambucus</name>
    <dbReference type="NCBI Taxonomy" id="380244"/>
    <lineage>
        <taxon>Bacteria</taxon>
        <taxon>Bacillati</taxon>
        <taxon>Actinomycetota</taxon>
        <taxon>Actinomycetes</taxon>
        <taxon>Glycomycetales</taxon>
        <taxon>Glycomycetaceae</taxon>
        <taxon>Glycomyces</taxon>
    </lineage>
</organism>
<dbReference type="Gene3D" id="3.30.565.10">
    <property type="entry name" value="Histidine kinase-like ATPase, C-terminal domain"/>
    <property type="match status" value="1"/>
</dbReference>
<keyword evidence="2" id="KW-0472">Membrane</keyword>
<dbReference type="SUPFAM" id="SSF55874">
    <property type="entry name" value="ATPase domain of HSP90 chaperone/DNA topoisomerase II/histidine kinase"/>
    <property type="match status" value="1"/>
</dbReference>
<sequence length="418" mass="43906">MGPIPNESAFFGRRPPLLDAGRQNAEVPPPTGSTRIEAQRLAAFFVAGIRLATVVQMAPSVPYALEGTEFPVLVAVSWGSALAMLVGIAVVAIARRTPPGARFETADVAVAVGLLVVGTWTVPPEMRFGTWEGFQLAYAVCVACSLAGVRRRETWAALMLALAAAEVLYLAPTVHGVRDLPTAVGNLFTLLAVGPLTWVSTRVVIRIGNKADEARAYAARIAREEEERRARLAVHNGTALLRLLADESADEATRARLRVQAETEVNRMRAYLSGTPRVDGDQTDLAAVVSAIGAEHADMPLTVVADLAVGVRLEPGLAADLGAALRSLLLNVHQHAGAGQVVIHAEESADGGGWAVTVHDDGIGFHAAPESFGVGLRQVVVDQLATRGVTAEITSMPGLGTTAVLHARYTAVRGGGSR</sequence>